<evidence type="ECO:0000256" key="1">
    <source>
        <dbReference type="ARBA" id="ARBA00022679"/>
    </source>
</evidence>
<dbReference type="Gene3D" id="3.30.200.20">
    <property type="entry name" value="Phosphorylase Kinase, domain 1"/>
    <property type="match status" value="1"/>
</dbReference>
<sequence>MSKAHDAELGLALAEGVLRRDEADALGAEAHRQGRSPLELLMARGKLSEESFLSLRGRLRGGTGPEGSASEPAGDGPSPEAGMPLKPQTSEGSDRELDGPSPEAGMPLKPQTSEGSDRELEGPPTEGGGTPTPESQAAALDFPVPDWDRYQPVRLLGQGGMGRVFLAYDLRLRRNVALKFVRGDDMELARRFVAEARAQARVRHPSVCQVYEVGEVRGRVYIAMQHVDGQPLGALVRTLTAEQKALVLRDAAEGVHAAHHAGLIHRDVKPSNILVERAEDGTLRTYVLDFGLARDWNDGHTASGTVLGTPHYMAPEQARGETGRLDRRADVYGLGATLYHLLTGEPPIPGDNGLEVLSNVATVEPRRPRTLDADLPVDLEAIALKCLEKDRSARYDSARALAEDLERFLSGEPVRARATGLGYRLRKRLHRHRRLVALAAAALVVVGVAVGQAVLARREVAERERLARRFTEKVEGIEALARYSGLAPLHDTRADRQKLRERMRALEAEMTTAGAPALGPGHFALGRGYLALGDEVSARRHLEEAWALGDREPRLAYALALVMGHLYQARRLEAERLREPGPRESLLAELRRRYRDPALAYLRQAGDAEGPSPEYVPALIAFHEDRPDEALALLEKGTCDSWSFEVPQLQGDILLVRATRHWNAGKSAEARADFEAGRRALASAAAIGESVPSVHLALAQLEYAALVMELYGQGDVAPPLERATAALSRALTAAPDLYEAHVLKASLHRRLGEQRTGRGEDAQAPLDEAVASARAALALAPGRPEARLELGLSLWQRARYQLARSQNPRESLREAAEVFESISPEDRNYHFHADLGLVFKLLADYEDQTGGDSLSYRERSIASFRAALQLDERVPDAFINLGAAYLRRASHPRGSPEEDLGRAAEALSRARALNPGQLVPYFYEGQVHEELARRTRARGGDARPELERALALYQQGVAINASVAPLHFGVGAILIAKARESQERGGDPFPLLDEAQAAYERGLALAPKGGLGDNNVGEVHAWRARFHRERGEDPRPSVRAAVASYQRAIEKLPRHAVPRANLGRVLHTLATYQMEHGQDPGPELARAEETLRGALALNPREAEAWRYLGEVHAVRAGWLARRGQEGAVELQAAERAFKKALELTPEDAEARLAFERFSRTLSRAR</sequence>
<accession>A0ABX7P0V9</accession>
<name>A0ABX7P0V9_9BACT</name>
<evidence type="ECO:0000256" key="5">
    <source>
        <dbReference type="PROSITE-ProRule" id="PRU10141"/>
    </source>
</evidence>
<dbReference type="InterPro" id="IPR017441">
    <property type="entry name" value="Protein_kinase_ATP_BS"/>
</dbReference>
<evidence type="ECO:0000313" key="9">
    <source>
        <dbReference type="EMBL" id="QSQ24264.1"/>
    </source>
</evidence>
<evidence type="ECO:0000259" key="8">
    <source>
        <dbReference type="PROSITE" id="PS50011"/>
    </source>
</evidence>
<dbReference type="InterPro" id="IPR011009">
    <property type="entry name" value="Kinase-like_dom_sf"/>
</dbReference>
<dbReference type="PANTHER" id="PTHR43289:SF6">
    <property type="entry name" value="SERINE_THREONINE-PROTEIN KINASE NEKL-3"/>
    <property type="match status" value="1"/>
</dbReference>
<evidence type="ECO:0000256" key="4">
    <source>
        <dbReference type="ARBA" id="ARBA00022840"/>
    </source>
</evidence>
<dbReference type="InterPro" id="IPR000719">
    <property type="entry name" value="Prot_kinase_dom"/>
</dbReference>
<feature type="region of interest" description="Disordered" evidence="6">
    <location>
        <begin position="57"/>
        <end position="138"/>
    </location>
</feature>
<dbReference type="PANTHER" id="PTHR43289">
    <property type="entry name" value="MITOGEN-ACTIVATED PROTEIN KINASE KINASE KINASE 20-RELATED"/>
    <property type="match status" value="1"/>
</dbReference>
<dbReference type="InterPro" id="IPR008271">
    <property type="entry name" value="Ser/Thr_kinase_AS"/>
</dbReference>
<keyword evidence="2 5" id="KW-0547">Nucleotide-binding</keyword>
<dbReference type="GO" id="GO:0016301">
    <property type="term" value="F:kinase activity"/>
    <property type="evidence" value="ECO:0007669"/>
    <property type="project" value="UniProtKB-KW"/>
</dbReference>
<keyword evidence="1" id="KW-0808">Transferase</keyword>
<dbReference type="SUPFAM" id="SSF56112">
    <property type="entry name" value="Protein kinase-like (PK-like)"/>
    <property type="match status" value="1"/>
</dbReference>
<dbReference type="SMART" id="SM00220">
    <property type="entry name" value="S_TKc"/>
    <property type="match status" value="1"/>
</dbReference>
<feature type="binding site" evidence="5">
    <location>
        <position position="179"/>
    </location>
    <ligand>
        <name>ATP</name>
        <dbReference type="ChEBI" id="CHEBI:30616"/>
    </ligand>
</feature>
<keyword evidence="4 5" id="KW-0067">ATP-binding</keyword>
<keyword evidence="10" id="KW-1185">Reference proteome</keyword>
<keyword evidence="7" id="KW-0472">Membrane</keyword>
<feature type="transmembrane region" description="Helical" evidence="7">
    <location>
        <begin position="435"/>
        <end position="455"/>
    </location>
</feature>
<dbReference type="PROSITE" id="PS00107">
    <property type="entry name" value="PROTEIN_KINASE_ATP"/>
    <property type="match status" value="1"/>
</dbReference>
<proteinExistence type="predicted"/>
<evidence type="ECO:0000256" key="3">
    <source>
        <dbReference type="ARBA" id="ARBA00022777"/>
    </source>
</evidence>
<dbReference type="Gene3D" id="1.25.40.10">
    <property type="entry name" value="Tetratricopeptide repeat domain"/>
    <property type="match status" value="3"/>
</dbReference>
<reference evidence="9 10" key="1">
    <citation type="submission" date="2021-02" db="EMBL/GenBank/DDBJ databases">
        <title>De Novo genome assembly of isolated myxobacteria.</title>
        <authorList>
            <person name="Stevens D.C."/>
        </authorList>
    </citation>
    <scope>NUCLEOTIDE SEQUENCE [LARGE SCALE GENOMIC DNA]</scope>
    <source>
        <strain evidence="10">SCPEA02</strain>
    </source>
</reference>
<keyword evidence="7" id="KW-0812">Transmembrane</keyword>
<dbReference type="Gene3D" id="1.10.510.10">
    <property type="entry name" value="Transferase(Phosphotransferase) domain 1"/>
    <property type="match status" value="1"/>
</dbReference>
<evidence type="ECO:0000256" key="7">
    <source>
        <dbReference type="SAM" id="Phobius"/>
    </source>
</evidence>
<keyword evidence="3 9" id="KW-0418">Kinase</keyword>
<dbReference type="PROSITE" id="PS50011">
    <property type="entry name" value="PROTEIN_KINASE_DOM"/>
    <property type="match status" value="1"/>
</dbReference>
<dbReference type="SUPFAM" id="SSF48452">
    <property type="entry name" value="TPR-like"/>
    <property type="match status" value="2"/>
</dbReference>
<dbReference type="Pfam" id="PF00069">
    <property type="entry name" value="Pkinase"/>
    <property type="match status" value="1"/>
</dbReference>
<evidence type="ECO:0000313" key="10">
    <source>
        <dbReference type="Proteomes" id="UP000662747"/>
    </source>
</evidence>
<evidence type="ECO:0000256" key="6">
    <source>
        <dbReference type="SAM" id="MobiDB-lite"/>
    </source>
</evidence>
<dbReference type="Proteomes" id="UP000662747">
    <property type="component" value="Chromosome"/>
</dbReference>
<protein>
    <submittedName>
        <fullName evidence="9">Protein kinase</fullName>
    </submittedName>
</protein>
<organism evidence="9 10">
    <name type="scientific">Pyxidicoccus parkwayensis</name>
    <dbReference type="NCBI Taxonomy" id="2813578"/>
    <lineage>
        <taxon>Bacteria</taxon>
        <taxon>Pseudomonadati</taxon>
        <taxon>Myxococcota</taxon>
        <taxon>Myxococcia</taxon>
        <taxon>Myxococcales</taxon>
        <taxon>Cystobacterineae</taxon>
        <taxon>Myxococcaceae</taxon>
        <taxon>Pyxidicoccus</taxon>
    </lineage>
</organism>
<keyword evidence="7" id="KW-1133">Transmembrane helix</keyword>
<gene>
    <name evidence="9" type="ORF">JY651_04670</name>
</gene>
<dbReference type="PROSITE" id="PS00108">
    <property type="entry name" value="PROTEIN_KINASE_ST"/>
    <property type="match status" value="1"/>
</dbReference>
<dbReference type="RefSeq" id="WP_206725830.1">
    <property type="nucleotide sequence ID" value="NZ_CP071090.1"/>
</dbReference>
<dbReference type="InterPro" id="IPR011990">
    <property type="entry name" value="TPR-like_helical_dom_sf"/>
</dbReference>
<evidence type="ECO:0000256" key="2">
    <source>
        <dbReference type="ARBA" id="ARBA00022741"/>
    </source>
</evidence>
<feature type="domain" description="Protein kinase" evidence="8">
    <location>
        <begin position="150"/>
        <end position="409"/>
    </location>
</feature>
<dbReference type="EMBL" id="CP071090">
    <property type="protein sequence ID" value="QSQ24264.1"/>
    <property type="molecule type" value="Genomic_DNA"/>
</dbReference>
<dbReference type="CDD" id="cd14014">
    <property type="entry name" value="STKc_PknB_like"/>
    <property type="match status" value="1"/>
</dbReference>